<evidence type="ECO:0000313" key="2">
    <source>
        <dbReference type="Proteomes" id="UP000242733"/>
    </source>
</evidence>
<sequence>MPVFHLISLDVSAHAHSDAATAAFAFTSTLKSNDLCAKIPPTGATSGLARLSSGHITCDALYLQEATPLTDKFSIFTQS</sequence>
<organism evidence="1 2">
    <name type="scientific">Neptuniibacter caesariensis</name>
    <dbReference type="NCBI Taxonomy" id="207954"/>
    <lineage>
        <taxon>Bacteria</taxon>
        <taxon>Pseudomonadati</taxon>
        <taxon>Pseudomonadota</taxon>
        <taxon>Gammaproteobacteria</taxon>
        <taxon>Oceanospirillales</taxon>
        <taxon>Oceanospirillaceae</taxon>
        <taxon>Neptuniibacter</taxon>
    </lineage>
</organism>
<dbReference type="EMBL" id="PDSG01000005">
    <property type="protein sequence ID" value="PIE20584.1"/>
    <property type="molecule type" value="Genomic_DNA"/>
</dbReference>
<protein>
    <submittedName>
        <fullName evidence="1">Uncharacterized protein</fullName>
    </submittedName>
</protein>
<name>A0A2G6JAX7_NEPCE</name>
<gene>
    <name evidence="1" type="ORF">CSA61_01495</name>
</gene>
<dbReference type="AlphaFoldDB" id="A0A2G6JAX7"/>
<proteinExistence type="predicted"/>
<reference evidence="1 2" key="1">
    <citation type="submission" date="2017-10" db="EMBL/GenBank/DDBJ databases">
        <title>Novel microbial diversity and functional potential in the marine mammal oral microbiome.</title>
        <authorList>
            <person name="Dudek N.K."/>
            <person name="Sun C.L."/>
            <person name="Burstein D."/>
            <person name="Kantor R.S."/>
            <person name="Aliaga Goltsman D.S."/>
            <person name="Bik E.M."/>
            <person name="Thomas B.C."/>
            <person name="Banfield J.F."/>
            <person name="Relman D.A."/>
        </authorList>
    </citation>
    <scope>NUCLEOTIDE SEQUENCE [LARGE SCALE GENOMIC DNA]</scope>
    <source>
        <strain evidence="1">DOLJORAL78_49_30</strain>
    </source>
</reference>
<accession>A0A2G6JAX7</accession>
<comment type="caution">
    <text evidence="1">The sequence shown here is derived from an EMBL/GenBank/DDBJ whole genome shotgun (WGS) entry which is preliminary data.</text>
</comment>
<dbReference type="Proteomes" id="UP000242733">
    <property type="component" value="Unassembled WGS sequence"/>
</dbReference>
<evidence type="ECO:0000313" key="1">
    <source>
        <dbReference type="EMBL" id="PIE20584.1"/>
    </source>
</evidence>